<comment type="caution">
    <text evidence="2">The sequence shown here is derived from an EMBL/GenBank/DDBJ whole genome shotgun (WGS) entry which is preliminary data.</text>
</comment>
<keyword evidence="1" id="KW-0472">Membrane</keyword>
<organism evidence="2 3">
    <name type="scientific">Pseudomonas kribbensis</name>
    <dbReference type="NCBI Taxonomy" id="1628086"/>
    <lineage>
        <taxon>Bacteria</taxon>
        <taxon>Pseudomonadati</taxon>
        <taxon>Pseudomonadota</taxon>
        <taxon>Gammaproteobacteria</taxon>
        <taxon>Pseudomonadales</taxon>
        <taxon>Pseudomonadaceae</taxon>
        <taxon>Pseudomonas</taxon>
    </lineage>
</organism>
<dbReference type="EMBL" id="SPDQ01000011">
    <property type="protein sequence ID" value="TFH81842.1"/>
    <property type="molecule type" value="Genomic_DNA"/>
</dbReference>
<dbReference type="AlphaFoldDB" id="A0A4Y8VMT0"/>
<protein>
    <submittedName>
        <fullName evidence="2">Uncharacterized protein</fullName>
    </submittedName>
</protein>
<gene>
    <name evidence="2" type="ORF">E4J90_09710</name>
</gene>
<reference evidence="2 3" key="1">
    <citation type="submission" date="2019-03" db="EMBL/GenBank/DDBJ databases">
        <title>Draft genome sequence of humic substances-degrading Pseudomonas kribbensis CHA-19 from forest soil.</title>
        <authorList>
            <person name="Kim D."/>
        </authorList>
    </citation>
    <scope>NUCLEOTIDE SEQUENCE [LARGE SCALE GENOMIC DNA]</scope>
    <source>
        <strain evidence="2 3">CHA-19</strain>
    </source>
</reference>
<name>A0A4Y8VMT0_9PSED</name>
<dbReference type="Proteomes" id="UP000297555">
    <property type="component" value="Unassembled WGS sequence"/>
</dbReference>
<evidence type="ECO:0000313" key="3">
    <source>
        <dbReference type="Proteomes" id="UP000297555"/>
    </source>
</evidence>
<dbReference type="OrthoDB" id="7032930at2"/>
<accession>A0A4Y8VMT0</accession>
<evidence type="ECO:0000256" key="1">
    <source>
        <dbReference type="SAM" id="Phobius"/>
    </source>
</evidence>
<keyword evidence="1" id="KW-0812">Transmembrane</keyword>
<sequence>MPAIAVGQAVMLYLTGPYRWQASSHRDRESVGAPVIARLAADMHAAIITDFSGPMGPMFITYFACTMNTMIIASFGVGAVAS</sequence>
<proteinExistence type="predicted"/>
<feature type="transmembrane region" description="Helical" evidence="1">
    <location>
        <begin position="59"/>
        <end position="81"/>
    </location>
</feature>
<evidence type="ECO:0000313" key="2">
    <source>
        <dbReference type="EMBL" id="TFH81842.1"/>
    </source>
</evidence>
<keyword evidence="1" id="KW-1133">Transmembrane helix</keyword>